<proteinExistence type="predicted"/>
<reference evidence="1 2" key="1">
    <citation type="submission" date="2023-11" db="EMBL/GenBank/DDBJ databases">
        <title>Genome sequence of Microbacterium rhizosphaerae KACC 19337.</title>
        <authorList>
            <person name="Choi H."/>
            <person name="Kim S."/>
            <person name="Kim Y."/>
            <person name="Kwon S.-W."/>
            <person name="Heo J."/>
        </authorList>
    </citation>
    <scope>NUCLEOTIDE SEQUENCE [LARGE SCALE GENOMIC DNA]</scope>
    <source>
        <strain evidence="1 2">KACC 19337</strain>
    </source>
</reference>
<protein>
    <submittedName>
        <fullName evidence="1">Universal stress protein</fullName>
    </submittedName>
</protein>
<name>A0ABZ0SIC2_9MICO</name>
<dbReference type="EMBL" id="CP139368">
    <property type="protein sequence ID" value="WPR88273.1"/>
    <property type="molecule type" value="Genomic_DNA"/>
</dbReference>
<evidence type="ECO:0000313" key="2">
    <source>
        <dbReference type="Proteomes" id="UP001323798"/>
    </source>
</evidence>
<gene>
    <name evidence="1" type="ORF">SM116_10815</name>
</gene>
<dbReference type="Proteomes" id="UP001323798">
    <property type="component" value="Chromosome"/>
</dbReference>
<evidence type="ECO:0000313" key="1">
    <source>
        <dbReference type="EMBL" id="WPR88273.1"/>
    </source>
</evidence>
<dbReference type="Gene3D" id="3.40.50.12370">
    <property type="match status" value="1"/>
</dbReference>
<dbReference type="CDD" id="cd00293">
    <property type="entry name" value="USP-like"/>
    <property type="match status" value="1"/>
</dbReference>
<accession>A0ABZ0SIC2</accession>
<organism evidence="1 2">
    <name type="scientific">Microbacterium rhizosphaerae</name>
    <dbReference type="NCBI Taxonomy" id="1678237"/>
    <lineage>
        <taxon>Bacteria</taxon>
        <taxon>Bacillati</taxon>
        <taxon>Actinomycetota</taxon>
        <taxon>Actinomycetes</taxon>
        <taxon>Micrococcales</taxon>
        <taxon>Microbacteriaceae</taxon>
        <taxon>Microbacterium</taxon>
    </lineage>
</organism>
<keyword evidence="2" id="KW-1185">Reference proteome</keyword>
<dbReference type="RefSeq" id="WP_320940993.1">
    <property type="nucleotide sequence ID" value="NZ_BAABEU010000010.1"/>
</dbReference>
<sequence>MVRRYVVAFDDSHPARLAWEWARTRADAEGVQCVAVHVLADDRGTDDRPPGREPSEAVHLTGEVPETLAAFAGPDDVLVIGTGKTGFAHGRVFGFTGVRIVALAPCPVVVIPDVDLRFRSGVVLGVDGAETAAASAAMAATEAARRGEAVQVISSAGRRGGSDSDDDAVKVAERVIHDGWPQLTVRTRARTADTATALLDAAQAATLLVIDPGLAQSDRRSGGPGDIALDVLFNANAPILITRPRAGDRQPSWVE</sequence>
<dbReference type="SUPFAM" id="SSF52402">
    <property type="entry name" value="Adenine nucleotide alpha hydrolases-like"/>
    <property type="match status" value="2"/>
</dbReference>